<protein>
    <submittedName>
        <fullName evidence="2">Uncharacterized protein</fullName>
    </submittedName>
</protein>
<feature type="compositionally biased region" description="Pro residues" evidence="1">
    <location>
        <begin position="263"/>
        <end position="276"/>
    </location>
</feature>
<feature type="region of interest" description="Disordered" evidence="1">
    <location>
        <begin position="248"/>
        <end position="276"/>
    </location>
</feature>
<dbReference type="EMBL" id="KV722602">
    <property type="protein sequence ID" value="OCH85191.1"/>
    <property type="molecule type" value="Genomic_DNA"/>
</dbReference>
<dbReference type="Proteomes" id="UP000250043">
    <property type="component" value="Unassembled WGS sequence"/>
</dbReference>
<organism evidence="2 3">
    <name type="scientific">Obba rivulosa</name>
    <dbReference type="NCBI Taxonomy" id="1052685"/>
    <lineage>
        <taxon>Eukaryota</taxon>
        <taxon>Fungi</taxon>
        <taxon>Dikarya</taxon>
        <taxon>Basidiomycota</taxon>
        <taxon>Agaricomycotina</taxon>
        <taxon>Agaricomycetes</taxon>
        <taxon>Polyporales</taxon>
        <taxon>Gelatoporiaceae</taxon>
        <taxon>Obba</taxon>
    </lineage>
</organism>
<keyword evidence="3" id="KW-1185">Reference proteome</keyword>
<proteinExistence type="predicted"/>
<name>A0A8E2AIN4_9APHY</name>
<evidence type="ECO:0000313" key="2">
    <source>
        <dbReference type="EMBL" id="OCH85191.1"/>
    </source>
</evidence>
<sequence length="371" mass="40804">MESRRFQPNFERKCDHCPRVFRFDMEQEYYCSPKCGHEATLQKLVMRASEAHSSTATLVDNHPLDPDNPAAPELRFGKPMIEAMVEQQGGFSRKHGSIHVETQRTPPDAFKRGTAPPAVYDGRYRGPGAPGPPDDAAYPVIVGHPYAQVHPHTANCQSTAGHPYNVRYAASRNHHLSAPPIRMMDPHATGSTAPQAANYRYTGVPHEGHALHPAQPRTTLPPYYPPDSPFVIGPIRPKSVRDVPEPILRPAQWDARQGSPSPSSSPEPRPRSRPYPRPIISVAAVPIPASRAPVSASTPFVAPALRGARRVRGARLVNVPPNVPVDVEPEESAAQDVYTTVRALRTAEQQAPREFVESAWYSDSDSDCDCE</sequence>
<evidence type="ECO:0000313" key="3">
    <source>
        <dbReference type="Proteomes" id="UP000250043"/>
    </source>
</evidence>
<dbReference type="AlphaFoldDB" id="A0A8E2AIN4"/>
<evidence type="ECO:0000256" key="1">
    <source>
        <dbReference type="SAM" id="MobiDB-lite"/>
    </source>
</evidence>
<dbReference type="OrthoDB" id="10578780at2759"/>
<accession>A0A8E2AIN4</accession>
<gene>
    <name evidence="2" type="ORF">OBBRIDRAFT_331138</name>
</gene>
<reference evidence="2 3" key="1">
    <citation type="submission" date="2016-07" db="EMBL/GenBank/DDBJ databases">
        <title>Draft genome of the white-rot fungus Obba rivulosa 3A-2.</title>
        <authorList>
            <consortium name="DOE Joint Genome Institute"/>
            <person name="Miettinen O."/>
            <person name="Riley R."/>
            <person name="Acob R."/>
            <person name="Barry K."/>
            <person name="Cullen D."/>
            <person name="De Vries R."/>
            <person name="Hainaut M."/>
            <person name="Hatakka A."/>
            <person name="Henrissat B."/>
            <person name="Hilden K."/>
            <person name="Kuo R."/>
            <person name="Labutti K."/>
            <person name="Lipzen A."/>
            <person name="Makela M.R."/>
            <person name="Sandor L."/>
            <person name="Spatafora J.W."/>
            <person name="Grigoriev I.V."/>
            <person name="Hibbett D.S."/>
        </authorList>
    </citation>
    <scope>NUCLEOTIDE SEQUENCE [LARGE SCALE GENOMIC DNA]</scope>
    <source>
        <strain evidence="2 3">3A-2</strain>
    </source>
</reference>